<dbReference type="Pfam" id="PF13460">
    <property type="entry name" value="NAD_binding_10"/>
    <property type="match status" value="1"/>
</dbReference>
<dbReference type="AlphaFoldDB" id="A0A6A5YI10"/>
<accession>A0A6A5YI10</accession>
<evidence type="ECO:0000256" key="3">
    <source>
        <dbReference type="ARBA" id="ARBA00023002"/>
    </source>
</evidence>
<sequence>MVNVAIAGGSGAVGQTILEIMEEQKVHQPFILSRELNKVEATNSVLYVDYRDIPALIRVLEDNDIHTVISCVGYHGDSLKVAQLNLIQAATASSVTKCFVPSTFAIAYPRSFIDELPTLIDYFAAIEELKKSGLQWTVFLNGCFLDYWAQPHIKSYLKPAPFAIDIANRQAALPGNGNSLITFTYSFDVARFVVAALDLSEWPEESRIAGDALTWNEVVRLAEETLDCKFSVVYDDVETLSTGRITELPCQKPCYERFPKLQFQWFMSMFSRWTMDEKICHIPGELNVQFPKIKCMTVKDMLDTFWKEK</sequence>
<evidence type="ECO:0000313" key="5">
    <source>
        <dbReference type="EMBL" id="KAF2106600.1"/>
    </source>
</evidence>
<dbReference type="SUPFAM" id="SSF51735">
    <property type="entry name" value="NAD(P)-binding Rossmann-fold domains"/>
    <property type="match status" value="1"/>
</dbReference>
<feature type="domain" description="NAD(P)-binding" evidence="4">
    <location>
        <begin position="8"/>
        <end position="139"/>
    </location>
</feature>
<dbReference type="Proteomes" id="UP000799770">
    <property type="component" value="Unassembled WGS sequence"/>
</dbReference>
<dbReference type="Gene3D" id="3.40.50.720">
    <property type="entry name" value="NAD(P)-binding Rossmann-like Domain"/>
    <property type="match status" value="1"/>
</dbReference>
<name>A0A6A5YI10_9PLEO</name>
<gene>
    <name evidence="5" type="ORF">BDV96DRAFT_654602</name>
</gene>
<evidence type="ECO:0000256" key="1">
    <source>
        <dbReference type="ARBA" id="ARBA00005725"/>
    </source>
</evidence>
<dbReference type="InterPro" id="IPR051609">
    <property type="entry name" value="NmrA/Isoflavone_reductase-like"/>
</dbReference>
<reference evidence="5" key="1">
    <citation type="journal article" date="2020" name="Stud. Mycol.">
        <title>101 Dothideomycetes genomes: a test case for predicting lifestyles and emergence of pathogens.</title>
        <authorList>
            <person name="Haridas S."/>
            <person name="Albert R."/>
            <person name="Binder M."/>
            <person name="Bloem J."/>
            <person name="Labutti K."/>
            <person name="Salamov A."/>
            <person name="Andreopoulos B."/>
            <person name="Baker S."/>
            <person name="Barry K."/>
            <person name="Bills G."/>
            <person name="Bluhm B."/>
            <person name="Cannon C."/>
            <person name="Castanera R."/>
            <person name="Culley D."/>
            <person name="Daum C."/>
            <person name="Ezra D."/>
            <person name="Gonzalez J."/>
            <person name="Henrissat B."/>
            <person name="Kuo A."/>
            <person name="Liang C."/>
            <person name="Lipzen A."/>
            <person name="Lutzoni F."/>
            <person name="Magnuson J."/>
            <person name="Mondo S."/>
            <person name="Nolan M."/>
            <person name="Ohm R."/>
            <person name="Pangilinan J."/>
            <person name="Park H.-J."/>
            <person name="Ramirez L."/>
            <person name="Alfaro M."/>
            <person name="Sun H."/>
            <person name="Tritt A."/>
            <person name="Yoshinaga Y."/>
            <person name="Zwiers L.-H."/>
            <person name="Turgeon B."/>
            <person name="Goodwin S."/>
            <person name="Spatafora J."/>
            <person name="Crous P."/>
            <person name="Grigoriev I."/>
        </authorList>
    </citation>
    <scope>NUCLEOTIDE SEQUENCE</scope>
    <source>
        <strain evidence="5">CBS 627.86</strain>
    </source>
</reference>
<keyword evidence="3" id="KW-0560">Oxidoreductase</keyword>
<keyword evidence="2" id="KW-0521">NADP</keyword>
<dbReference type="OrthoDB" id="10000533at2759"/>
<evidence type="ECO:0000256" key="2">
    <source>
        <dbReference type="ARBA" id="ARBA00022857"/>
    </source>
</evidence>
<evidence type="ECO:0000259" key="4">
    <source>
        <dbReference type="Pfam" id="PF13460"/>
    </source>
</evidence>
<comment type="similarity">
    <text evidence="1">Belongs to the NmrA-type oxidoreductase family. Isoflavone reductase subfamily.</text>
</comment>
<dbReference type="InterPro" id="IPR036291">
    <property type="entry name" value="NAD(P)-bd_dom_sf"/>
</dbReference>
<dbReference type="EMBL" id="ML977361">
    <property type="protein sequence ID" value="KAF2106600.1"/>
    <property type="molecule type" value="Genomic_DNA"/>
</dbReference>
<dbReference type="PANTHER" id="PTHR47706:SF4">
    <property type="entry name" value="NMRA-LIKE DOMAIN-CONTAINING PROTEIN"/>
    <property type="match status" value="1"/>
</dbReference>
<keyword evidence="6" id="KW-1185">Reference proteome</keyword>
<dbReference type="PANTHER" id="PTHR47706">
    <property type="entry name" value="NMRA-LIKE FAMILY PROTEIN"/>
    <property type="match status" value="1"/>
</dbReference>
<dbReference type="InterPro" id="IPR016040">
    <property type="entry name" value="NAD(P)-bd_dom"/>
</dbReference>
<dbReference type="GO" id="GO:0016491">
    <property type="term" value="F:oxidoreductase activity"/>
    <property type="evidence" value="ECO:0007669"/>
    <property type="project" value="UniProtKB-KW"/>
</dbReference>
<dbReference type="Gene3D" id="3.90.25.10">
    <property type="entry name" value="UDP-galactose 4-epimerase, domain 1"/>
    <property type="match status" value="1"/>
</dbReference>
<protein>
    <recommendedName>
        <fullName evidence="4">NAD(P)-binding domain-containing protein</fullName>
    </recommendedName>
</protein>
<organism evidence="5 6">
    <name type="scientific">Lophiotrema nucula</name>
    <dbReference type="NCBI Taxonomy" id="690887"/>
    <lineage>
        <taxon>Eukaryota</taxon>
        <taxon>Fungi</taxon>
        <taxon>Dikarya</taxon>
        <taxon>Ascomycota</taxon>
        <taxon>Pezizomycotina</taxon>
        <taxon>Dothideomycetes</taxon>
        <taxon>Pleosporomycetidae</taxon>
        <taxon>Pleosporales</taxon>
        <taxon>Lophiotremataceae</taxon>
        <taxon>Lophiotrema</taxon>
    </lineage>
</organism>
<evidence type="ECO:0000313" key="6">
    <source>
        <dbReference type="Proteomes" id="UP000799770"/>
    </source>
</evidence>
<proteinExistence type="inferred from homology"/>